<sequence>MQNTPATPADDRLAPLPVLPASLLAERLDSVAADIAELAADDEFSGVVLITEGDLPLLEKAFGTASRRWNTPVTTDMRFDVASITKLFTSAAVLQQVAAGALDLDASIHDYVDLDGTTISHDVTLRHLLTHTSGIADDADEEDGESYEELWADRPNYSVTDTADFLPQFAHKPPRAEPGVDCRYCNVGYVLAGLAIERVTGRSYRDVIRTDVFEKAGMTSSGFFDMREATANVAEGWDPVRDEPDGASDEHEEDVEHEEDRPTGPIVGWRANIYSYPPIGSPDGGAHSTAADLVRFVNAIRGGELLPKKWTTEFLSPQVLHHADDEAGAGETAELAYGFGLEFEVTPAGELRSFYKDGINAGASAIIRFYPATGLTVAVLSNSEDGAWEPITWIDDAITLPE</sequence>
<proteinExistence type="predicted"/>
<evidence type="ECO:0000313" key="3">
    <source>
        <dbReference type="EMBL" id="RUR01945.1"/>
    </source>
</evidence>
<reference evidence="3 4" key="1">
    <citation type="submission" date="2018-12" db="EMBL/GenBank/DDBJ databases">
        <authorList>
            <person name="Li F."/>
        </authorList>
    </citation>
    <scope>NUCLEOTIDE SEQUENCE [LARGE SCALE GENOMIC DNA]</scope>
    <source>
        <strain evidence="3 4">EGI 6500705</strain>
    </source>
</reference>
<feature type="domain" description="Beta-lactamase-related" evidence="2">
    <location>
        <begin position="34"/>
        <end position="387"/>
    </location>
</feature>
<feature type="compositionally biased region" description="Acidic residues" evidence="1">
    <location>
        <begin position="245"/>
        <end position="257"/>
    </location>
</feature>
<name>A0A433JUV8_9MICO</name>
<evidence type="ECO:0000256" key="1">
    <source>
        <dbReference type="SAM" id="MobiDB-lite"/>
    </source>
</evidence>
<dbReference type="AlphaFoldDB" id="A0A433JUV8"/>
<dbReference type="SUPFAM" id="SSF56601">
    <property type="entry name" value="beta-lactamase/transpeptidase-like"/>
    <property type="match status" value="1"/>
</dbReference>
<dbReference type="PANTHER" id="PTHR46825:SF9">
    <property type="entry name" value="BETA-LACTAMASE-RELATED DOMAIN-CONTAINING PROTEIN"/>
    <property type="match status" value="1"/>
</dbReference>
<comment type="caution">
    <text evidence="3">The sequence shown here is derived from an EMBL/GenBank/DDBJ whole genome shotgun (WGS) entry which is preliminary data.</text>
</comment>
<dbReference type="PANTHER" id="PTHR46825">
    <property type="entry name" value="D-ALANYL-D-ALANINE-CARBOXYPEPTIDASE/ENDOPEPTIDASE AMPH"/>
    <property type="match status" value="1"/>
</dbReference>
<feature type="region of interest" description="Disordered" evidence="1">
    <location>
        <begin position="235"/>
        <end position="263"/>
    </location>
</feature>
<dbReference type="GO" id="GO:0016787">
    <property type="term" value="F:hydrolase activity"/>
    <property type="evidence" value="ECO:0007669"/>
    <property type="project" value="UniProtKB-KW"/>
</dbReference>
<dbReference type="InterPro" id="IPR012338">
    <property type="entry name" value="Beta-lactam/transpept-like"/>
</dbReference>
<keyword evidence="4" id="KW-1185">Reference proteome</keyword>
<keyword evidence="3" id="KW-0378">Hydrolase</keyword>
<organism evidence="3 4">
    <name type="scientific">Labedella endophytica</name>
    <dbReference type="NCBI Taxonomy" id="1523160"/>
    <lineage>
        <taxon>Bacteria</taxon>
        <taxon>Bacillati</taxon>
        <taxon>Actinomycetota</taxon>
        <taxon>Actinomycetes</taxon>
        <taxon>Micrococcales</taxon>
        <taxon>Microbacteriaceae</taxon>
        <taxon>Labedella</taxon>
    </lineage>
</organism>
<protein>
    <submittedName>
        <fullName evidence="3">Class A beta-lactamase-related serine hydrolase</fullName>
    </submittedName>
</protein>
<dbReference type="OrthoDB" id="9809635at2"/>
<evidence type="ECO:0000313" key="4">
    <source>
        <dbReference type="Proteomes" id="UP000274909"/>
    </source>
</evidence>
<dbReference type="InterPro" id="IPR001466">
    <property type="entry name" value="Beta-lactam-related"/>
</dbReference>
<evidence type="ECO:0000259" key="2">
    <source>
        <dbReference type="Pfam" id="PF00144"/>
    </source>
</evidence>
<dbReference type="InterPro" id="IPR050491">
    <property type="entry name" value="AmpC-like"/>
</dbReference>
<dbReference type="Proteomes" id="UP000274909">
    <property type="component" value="Unassembled WGS sequence"/>
</dbReference>
<dbReference type="Pfam" id="PF00144">
    <property type="entry name" value="Beta-lactamase"/>
    <property type="match status" value="1"/>
</dbReference>
<gene>
    <name evidence="3" type="ORF">ELQ94_10935</name>
</gene>
<dbReference type="Gene3D" id="3.40.710.10">
    <property type="entry name" value="DD-peptidase/beta-lactamase superfamily"/>
    <property type="match status" value="1"/>
</dbReference>
<dbReference type="EMBL" id="RZGZ01000002">
    <property type="protein sequence ID" value="RUR01945.1"/>
    <property type="molecule type" value="Genomic_DNA"/>
</dbReference>
<dbReference type="RefSeq" id="WP_127049985.1">
    <property type="nucleotide sequence ID" value="NZ_RZGZ01000002.1"/>
</dbReference>
<accession>A0A433JUV8</accession>